<evidence type="ECO:0000256" key="9">
    <source>
        <dbReference type="ARBA" id="ARBA00022553"/>
    </source>
</evidence>
<dbReference type="STRING" id="1033802.SSPSH_000930"/>
<dbReference type="Pfam" id="PF02518">
    <property type="entry name" value="HATPase_c"/>
    <property type="match status" value="1"/>
</dbReference>
<dbReference type="GO" id="GO:0046983">
    <property type="term" value="F:protein dimerization activity"/>
    <property type="evidence" value="ECO:0007669"/>
    <property type="project" value="InterPro"/>
</dbReference>
<comment type="caution">
    <text evidence="19">The sequence shown here is derived from an EMBL/GenBank/DDBJ whole genome shotgun (WGS) entry which is preliminary data.</text>
</comment>
<dbReference type="Pfam" id="PF07730">
    <property type="entry name" value="HisKA_3"/>
    <property type="match status" value="1"/>
</dbReference>
<keyword evidence="7" id="KW-0004">4Fe-4S</keyword>
<comment type="subcellular location">
    <subcellularLocation>
        <location evidence="4">Cytoplasm</location>
    </subcellularLocation>
    <subcellularLocation>
        <location evidence="3">Membrane</location>
    </subcellularLocation>
</comment>
<sequence length="454" mass="50288">MIRTRRISLKGRLLAIVVGILGLGLVGGAAIILHNARQATVEEIQANLDFSQRLVGFLMADLSGPRTSDALAVLSRAFEDLRHVQVEIETDAGQWHTLTPTMPADPAPDWFERLIVPPTHEFATILFASGSDLGRIRITARIEDEIAEVWRDVFDLFWLAVWILASVCVLTYLGLWFGLKPLRDLHAGFERLEAGDFSAPVCGPAVAELADTQVKFNHVVAVLRDATRQRRLLTQKLVGMQEEERRAIARELHDEMAPYLFGIRSDVQAITWALGRDDKDSALQRVTAIQAHVGLLQQRIKRLLNRLRPAVLDDFGLRDSLSYLVEDWQTRLPEIDWQLDMDGLDDDLDDAVRVTVYRAVQECLTNVARHAQARCVQISLQVVGAGGDRGLAIEVVDDGRGMGEDTPLGLGLTGLQERVAALGGRFRLLRNAGRGVTLSLFVPLVASPAEIDAR</sequence>
<keyword evidence="20" id="KW-1185">Reference proteome</keyword>
<dbReference type="GO" id="GO:0000155">
    <property type="term" value="F:phosphorelay sensor kinase activity"/>
    <property type="evidence" value="ECO:0007669"/>
    <property type="project" value="InterPro"/>
</dbReference>
<dbReference type="EMBL" id="AFNV02000005">
    <property type="protein sequence ID" value="ERJ20066.1"/>
    <property type="molecule type" value="Genomic_DNA"/>
</dbReference>
<evidence type="ECO:0000256" key="8">
    <source>
        <dbReference type="ARBA" id="ARBA00022490"/>
    </source>
</evidence>
<evidence type="ECO:0000256" key="7">
    <source>
        <dbReference type="ARBA" id="ARBA00022485"/>
    </source>
</evidence>
<evidence type="ECO:0000256" key="2">
    <source>
        <dbReference type="ARBA" id="ARBA00001966"/>
    </source>
</evidence>
<dbReference type="SMART" id="SM00304">
    <property type="entry name" value="HAMP"/>
    <property type="match status" value="1"/>
</dbReference>
<keyword evidence="11 19" id="KW-0418">Kinase</keyword>
<evidence type="ECO:0000256" key="5">
    <source>
        <dbReference type="ARBA" id="ARBA00012438"/>
    </source>
</evidence>
<comment type="catalytic activity">
    <reaction evidence="1">
        <text>ATP + protein L-histidine = ADP + protein N-phospho-L-histidine.</text>
        <dbReference type="EC" id="2.7.13.3"/>
    </reaction>
</comment>
<gene>
    <name evidence="19" type="ORF">SSPSH_000930</name>
</gene>
<accession>F7Q8W4</accession>
<dbReference type="Gene3D" id="3.30.565.10">
    <property type="entry name" value="Histidine kinase-like ATPase, C-terminal domain"/>
    <property type="match status" value="1"/>
</dbReference>
<dbReference type="PANTHER" id="PTHR24421">
    <property type="entry name" value="NITRATE/NITRITE SENSOR PROTEIN NARX-RELATED"/>
    <property type="match status" value="1"/>
</dbReference>
<keyword evidence="17" id="KW-1133">Transmembrane helix</keyword>
<evidence type="ECO:0000256" key="10">
    <source>
        <dbReference type="ARBA" id="ARBA00022679"/>
    </source>
</evidence>
<keyword evidence="17" id="KW-0472">Membrane</keyword>
<dbReference type="PANTHER" id="PTHR24421:SF58">
    <property type="entry name" value="SIGNAL TRANSDUCTION HISTIDINE-PROTEIN KINASE_PHOSPHATASE UHPB"/>
    <property type="match status" value="1"/>
</dbReference>
<keyword evidence="14" id="KW-0411">Iron-sulfur</keyword>
<dbReference type="SMART" id="SM00387">
    <property type="entry name" value="HATPase_c"/>
    <property type="match status" value="1"/>
</dbReference>
<comment type="function">
    <text evidence="15">Member of the two-component regulatory system NreB/NreC involved in the control of dissimilatory nitrate/nitrite reduction in response to oxygen. NreB functions as a direct oxygen sensor histidine kinase which is autophosphorylated, in the absence of oxygen, probably at the conserved histidine residue, and transfers its phosphate group probably to a conserved aspartate residue of NreC. NreB/NreC activates the expression of the nitrate (narGHJI) and nitrite (nir) reductase operons, as well as the putative nitrate transporter gene narT.</text>
</comment>
<evidence type="ECO:0000256" key="1">
    <source>
        <dbReference type="ARBA" id="ARBA00000085"/>
    </source>
</evidence>
<dbReference type="Gene3D" id="1.20.5.1930">
    <property type="match status" value="1"/>
</dbReference>
<dbReference type="InterPro" id="IPR003660">
    <property type="entry name" value="HAMP_dom"/>
</dbReference>
<evidence type="ECO:0000313" key="19">
    <source>
        <dbReference type="EMBL" id="ERJ20066.1"/>
    </source>
</evidence>
<dbReference type="GO" id="GO:0016020">
    <property type="term" value="C:membrane"/>
    <property type="evidence" value="ECO:0007669"/>
    <property type="project" value="UniProtKB-SubCell"/>
</dbReference>
<feature type="transmembrane region" description="Helical" evidence="17">
    <location>
        <begin position="12"/>
        <end position="33"/>
    </location>
</feature>
<dbReference type="SUPFAM" id="SSF55874">
    <property type="entry name" value="ATPase domain of HSP90 chaperone/DNA topoisomerase II/histidine kinase"/>
    <property type="match status" value="1"/>
</dbReference>
<comment type="cofactor">
    <cofactor evidence="2">
        <name>[4Fe-4S] cluster</name>
        <dbReference type="ChEBI" id="CHEBI:49883"/>
    </cofactor>
</comment>
<dbReference type="InterPro" id="IPR032244">
    <property type="entry name" value="LapD_MoxY_N"/>
</dbReference>
<dbReference type="InterPro" id="IPR003594">
    <property type="entry name" value="HATPase_dom"/>
</dbReference>
<dbReference type="InterPro" id="IPR050482">
    <property type="entry name" value="Sensor_HK_TwoCompSys"/>
</dbReference>
<evidence type="ECO:0000256" key="14">
    <source>
        <dbReference type="ARBA" id="ARBA00023014"/>
    </source>
</evidence>
<feature type="transmembrane region" description="Helical" evidence="17">
    <location>
        <begin position="156"/>
        <end position="179"/>
    </location>
</feature>
<keyword evidence="9" id="KW-0597">Phosphoprotein</keyword>
<proteinExistence type="predicted"/>
<dbReference type="EC" id="2.7.13.3" evidence="5"/>
<evidence type="ECO:0000256" key="11">
    <source>
        <dbReference type="ARBA" id="ARBA00022777"/>
    </source>
</evidence>
<dbReference type="GO" id="GO:0005737">
    <property type="term" value="C:cytoplasm"/>
    <property type="evidence" value="ECO:0007669"/>
    <property type="project" value="UniProtKB-SubCell"/>
</dbReference>
<keyword evidence="10 19" id="KW-0808">Transferase</keyword>
<evidence type="ECO:0000259" key="18">
    <source>
        <dbReference type="PROSITE" id="PS50885"/>
    </source>
</evidence>
<organism evidence="19 20">
    <name type="scientific">Salinisphaera shabanensis E1L3A</name>
    <dbReference type="NCBI Taxonomy" id="1033802"/>
    <lineage>
        <taxon>Bacteria</taxon>
        <taxon>Pseudomonadati</taxon>
        <taxon>Pseudomonadota</taxon>
        <taxon>Gammaproteobacteria</taxon>
        <taxon>Salinisphaerales</taxon>
        <taxon>Salinisphaeraceae</taxon>
        <taxon>Salinisphaera</taxon>
    </lineage>
</organism>
<evidence type="ECO:0000256" key="17">
    <source>
        <dbReference type="SAM" id="Phobius"/>
    </source>
</evidence>
<evidence type="ECO:0000256" key="4">
    <source>
        <dbReference type="ARBA" id="ARBA00004496"/>
    </source>
</evidence>
<dbReference type="PROSITE" id="PS50885">
    <property type="entry name" value="HAMP"/>
    <property type="match status" value="1"/>
</dbReference>
<dbReference type="Proteomes" id="UP000006242">
    <property type="component" value="Unassembled WGS sequence"/>
</dbReference>
<dbReference type="GO" id="GO:0051539">
    <property type="term" value="F:4 iron, 4 sulfur cluster binding"/>
    <property type="evidence" value="ECO:0007669"/>
    <property type="project" value="UniProtKB-KW"/>
</dbReference>
<keyword evidence="8" id="KW-0963">Cytoplasm</keyword>
<evidence type="ECO:0000256" key="15">
    <source>
        <dbReference type="ARBA" id="ARBA00024827"/>
    </source>
</evidence>
<evidence type="ECO:0000256" key="16">
    <source>
        <dbReference type="ARBA" id="ARBA00030800"/>
    </source>
</evidence>
<keyword evidence="13" id="KW-0902">Two-component regulatory system</keyword>
<keyword evidence="7" id="KW-0479">Metal-binding</keyword>
<keyword evidence="17" id="KW-0812">Transmembrane</keyword>
<dbReference type="InterPro" id="IPR036890">
    <property type="entry name" value="HATPase_C_sf"/>
</dbReference>
<dbReference type="AlphaFoldDB" id="F7Q8W4"/>
<dbReference type="InterPro" id="IPR011712">
    <property type="entry name" value="Sig_transdc_His_kin_sub3_dim/P"/>
</dbReference>
<dbReference type="eggNOG" id="COG4585">
    <property type="taxonomic scope" value="Bacteria"/>
</dbReference>
<dbReference type="Pfam" id="PF16448">
    <property type="entry name" value="LapD_MoxY_N"/>
    <property type="match status" value="1"/>
</dbReference>
<evidence type="ECO:0000256" key="13">
    <source>
        <dbReference type="ARBA" id="ARBA00023012"/>
    </source>
</evidence>
<evidence type="ECO:0000256" key="12">
    <source>
        <dbReference type="ARBA" id="ARBA00023004"/>
    </source>
</evidence>
<evidence type="ECO:0000313" key="20">
    <source>
        <dbReference type="Proteomes" id="UP000006242"/>
    </source>
</evidence>
<feature type="domain" description="HAMP" evidence="18">
    <location>
        <begin position="176"/>
        <end position="228"/>
    </location>
</feature>
<dbReference type="CDD" id="cd16917">
    <property type="entry name" value="HATPase_UhpB-NarQ-NarX-like"/>
    <property type="match status" value="1"/>
</dbReference>
<dbReference type="InterPro" id="IPR004358">
    <property type="entry name" value="Sig_transdc_His_kin-like_C"/>
</dbReference>
<reference evidence="19 20" key="2">
    <citation type="journal article" date="2013" name="PLoS ONE">
        <title>INDIGO - INtegrated Data Warehouse of MIcrobial GenOmes with Examples from the Red Sea Extremophiles.</title>
        <authorList>
            <person name="Alam I."/>
            <person name="Antunes A."/>
            <person name="Kamau A.A."/>
            <person name="Ba Alawi W."/>
            <person name="Kalkatawi M."/>
            <person name="Stingl U."/>
            <person name="Bajic V.B."/>
        </authorList>
    </citation>
    <scope>NUCLEOTIDE SEQUENCE [LARGE SCALE GENOMIC DNA]</scope>
    <source>
        <strain evidence="19 20">E1L3A</strain>
    </source>
</reference>
<keyword evidence="12" id="KW-0408">Iron</keyword>
<name>F7Q8W4_9GAMM</name>
<reference evidence="19 20" key="1">
    <citation type="journal article" date="2011" name="J. Bacteriol.">
        <title>Genome sequence of Salinisphaera shabanensis, a gammaproteobacterium from the harsh, variable environment of the brine-seawater interface of the Shaban Deep in the Red Sea.</title>
        <authorList>
            <person name="Antunes A."/>
            <person name="Alam I."/>
            <person name="Bajic V.B."/>
            <person name="Stingl U."/>
        </authorList>
    </citation>
    <scope>NUCLEOTIDE SEQUENCE [LARGE SCALE GENOMIC DNA]</scope>
    <source>
        <strain evidence="19 20">E1L3A</strain>
    </source>
</reference>
<evidence type="ECO:0000256" key="3">
    <source>
        <dbReference type="ARBA" id="ARBA00004370"/>
    </source>
</evidence>
<evidence type="ECO:0000256" key="6">
    <source>
        <dbReference type="ARBA" id="ARBA00017322"/>
    </source>
</evidence>
<protein>
    <recommendedName>
        <fullName evidence="6">Oxygen sensor histidine kinase NreB</fullName>
        <ecNumber evidence="5">2.7.13.3</ecNumber>
    </recommendedName>
    <alternativeName>
        <fullName evidence="16">Nitrogen regulation protein B</fullName>
    </alternativeName>
</protein>
<dbReference type="PRINTS" id="PR00344">
    <property type="entry name" value="BCTRLSENSOR"/>
</dbReference>